<protein>
    <submittedName>
        <fullName evidence="1">Uncharacterized protein</fullName>
    </submittedName>
</protein>
<dbReference type="HOGENOM" id="CLU_2922362_0_0_1"/>
<organism evidence="1 2">
    <name type="scientific">Botryotinia fuckeliana (strain T4)</name>
    <name type="common">Noble rot fungus</name>
    <name type="synonym">Botrytis cinerea</name>
    <dbReference type="NCBI Taxonomy" id="999810"/>
    <lineage>
        <taxon>Eukaryota</taxon>
        <taxon>Fungi</taxon>
        <taxon>Dikarya</taxon>
        <taxon>Ascomycota</taxon>
        <taxon>Pezizomycotina</taxon>
        <taxon>Leotiomycetes</taxon>
        <taxon>Helotiales</taxon>
        <taxon>Sclerotiniaceae</taxon>
        <taxon>Botrytis</taxon>
    </lineage>
</organism>
<evidence type="ECO:0000313" key="2">
    <source>
        <dbReference type="Proteomes" id="UP000008177"/>
    </source>
</evidence>
<name>G2Y3C3_BOTF4</name>
<dbReference type="InParanoid" id="G2Y3C3"/>
<proteinExistence type="predicted"/>
<dbReference type="AlphaFoldDB" id="G2Y3C3"/>
<dbReference type="EMBL" id="FQ790286">
    <property type="protein sequence ID" value="CCD47163.1"/>
    <property type="molecule type" value="Genomic_DNA"/>
</dbReference>
<reference evidence="2" key="1">
    <citation type="journal article" date="2011" name="PLoS Genet.">
        <title>Genomic analysis of the necrotrophic fungal pathogens Sclerotinia sclerotiorum and Botrytis cinerea.</title>
        <authorList>
            <person name="Amselem J."/>
            <person name="Cuomo C.A."/>
            <person name="van Kan J.A."/>
            <person name="Viaud M."/>
            <person name="Benito E.P."/>
            <person name="Couloux A."/>
            <person name="Coutinho P.M."/>
            <person name="de Vries R.P."/>
            <person name="Dyer P.S."/>
            <person name="Fillinger S."/>
            <person name="Fournier E."/>
            <person name="Gout L."/>
            <person name="Hahn M."/>
            <person name="Kohn L."/>
            <person name="Lapalu N."/>
            <person name="Plummer K.M."/>
            <person name="Pradier J.M."/>
            <person name="Quevillon E."/>
            <person name="Sharon A."/>
            <person name="Simon A."/>
            <person name="ten Have A."/>
            <person name="Tudzynski B."/>
            <person name="Tudzynski P."/>
            <person name="Wincker P."/>
            <person name="Andrew M."/>
            <person name="Anthouard V."/>
            <person name="Beever R.E."/>
            <person name="Beffa R."/>
            <person name="Benoit I."/>
            <person name="Bouzid O."/>
            <person name="Brault B."/>
            <person name="Chen Z."/>
            <person name="Choquer M."/>
            <person name="Collemare J."/>
            <person name="Cotton P."/>
            <person name="Danchin E.G."/>
            <person name="Da Silva C."/>
            <person name="Gautier A."/>
            <person name="Giraud C."/>
            <person name="Giraud T."/>
            <person name="Gonzalez C."/>
            <person name="Grossetete S."/>
            <person name="Guldener U."/>
            <person name="Henrissat B."/>
            <person name="Howlett B.J."/>
            <person name="Kodira C."/>
            <person name="Kretschmer M."/>
            <person name="Lappartient A."/>
            <person name="Leroch M."/>
            <person name="Levis C."/>
            <person name="Mauceli E."/>
            <person name="Neuveglise C."/>
            <person name="Oeser B."/>
            <person name="Pearson M."/>
            <person name="Poulain J."/>
            <person name="Poussereau N."/>
            <person name="Quesneville H."/>
            <person name="Rascle C."/>
            <person name="Schumacher J."/>
            <person name="Segurens B."/>
            <person name="Sexton A."/>
            <person name="Silva E."/>
            <person name="Sirven C."/>
            <person name="Soanes D.M."/>
            <person name="Talbot N.J."/>
            <person name="Templeton M."/>
            <person name="Yandava C."/>
            <person name="Yarden O."/>
            <person name="Zeng Q."/>
            <person name="Rollins J.A."/>
            <person name="Lebrun M.H."/>
            <person name="Dickman M."/>
        </authorList>
    </citation>
    <scope>NUCLEOTIDE SEQUENCE [LARGE SCALE GENOMIC DNA]</scope>
    <source>
        <strain evidence="2">T4</strain>
    </source>
</reference>
<sequence length="61" mass="6858">MRKLQYPSLASLDNPSTKLSSVRKQHHGANVIQTIYSVPASSKDYIAKLPEDLHKFYLASL</sequence>
<dbReference type="Proteomes" id="UP000008177">
    <property type="component" value="Unplaced contigs"/>
</dbReference>
<gene>
    <name evidence="1" type="ORF">BofuT4_uP003220.1</name>
</gene>
<accession>G2Y3C3</accession>
<evidence type="ECO:0000313" key="1">
    <source>
        <dbReference type="EMBL" id="CCD47163.1"/>
    </source>
</evidence>